<comment type="caution">
    <text evidence="1">The sequence shown here is derived from an EMBL/GenBank/DDBJ whole genome shotgun (WGS) entry which is preliminary data.</text>
</comment>
<accession>A0ACC1Q3Z5</accession>
<dbReference type="EMBL" id="JANSHE010000573">
    <property type="protein sequence ID" value="KAJ3009175.1"/>
    <property type="molecule type" value="Genomic_DNA"/>
</dbReference>
<keyword evidence="2" id="KW-1185">Reference proteome</keyword>
<name>A0ACC1Q3Z5_9APHY</name>
<protein>
    <submittedName>
        <fullName evidence="1">Uncharacterized protein</fullName>
    </submittedName>
</protein>
<gene>
    <name evidence="1" type="ORF">NUW54_g2881</name>
</gene>
<evidence type="ECO:0000313" key="2">
    <source>
        <dbReference type="Proteomes" id="UP001144978"/>
    </source>
</evidence>
<evidence type="ECO:0000313" key="1">
    <source>
        <dbReference type="EMBL" id="KAJ3009175.1"/>
    </source>
</evidence>
<dbReference type="Proteomes" id="UP001144978">
    <property type="component" value="Unassembled WGS sequence"/>
</dbReference>
<organism evidence="1 2">
    <name type="scientific">Trametes sanguinea</name>
    <dbReference type="NCBI Taxonomy" id="158606"/>
    <lineage>
        <taxon>Eukaryota</taxon>
        <taxon>Fungi</taxon>
        <taxon>Dikarya</taxon>
        <taxon>Basidiomycota</taxon>
        <taxon>Agaricomycotina</taxon>
        <taxon>Agaricomycetes</taxon>
        <taxon>Polyporales</taxon>
        <taxon>Polyporaceae</taxon>
        <taxon>Trametes</taxon>
    </lineage>
</organism>
<sequence>MIRRVSLSTTRLVRLPIRTCTPYLNTRAKSTTSMGTPDEHIHPVATGRAAETVKQHQQPQELIFYAGWFCPYVQRSWIALEEKGIPYQYKEVNPYKKEKHFLDINPKGLVPAIEYKGKALYESLILCEFFEDAFPEHKPHLLPDDPFDRAYVRLWTDHVAKQIVPAFMRTVMAQEPDKQKENLEEFYKALRTISEKAKGPYFLGDQFSLVDVALAPWVVRDYILAENRGYSREAAGQKWKEYAEKLESRESVQKTQSDKEHYAEIYARYLRNEAQSEAAKAIRAGRSFD</sequence>
<reference evidence="1" key="1">
    <citation type="submission" date="2022-08" db="EMBL/GenBank/DDBJ databases">
        <title>Genome Sequence of Pycnoporus sanguineus.</title>
        <authorList>
            <person name="Buettner E."/>
        </authorList>
    </citation>
    <scope>NUCLEOTIDE SEQUENCE</scope>
    <source>
        <strain evidence="1">CG-C14</strain>
    </source>
</reference>
<proteinExistence type="predicted"/>